<evidence type="ECO:0000313" key="10">
    <source>
        <dbReference type="Proteomes" id="UP001500238"/>
    </source>
</evidence>
<dbReference type="EMBL" id="BAAAES010000003">
    <property type="protein sequence ID" value="GAA0659736.1"/>
    <property type="molecule type" value="Genomic_DNA"/>
</dbReference>
<evidence type="ECO:0000256" key="7">
    <source>
        <dbReference type="PROSITE-ProRule" id="PRU01016"/>
    </source>
</evidence>
<evidence type="ECO:0000256" key="2">
    <source>
        <dbReference type="ARBA" id="ARBA00022603"/>
    </source>
</evidence>
<comment type="caution">
    <text evidence="9">The sequence shown here is derived from an EMBL/GenBank/DDBJ whole genome shotgun (WGS) entry which is preliminary data.</text>
</comment>
<dbReference type="RefSeq" id="WP_166753266.1">
    <property type="nucleotide sequence ID" value="NZ_BAAAES010000003.1"/>
</dbReference>
<dbReference type="PANTHER" id="PTHR10629">
    <property type="entry name" value="CYTOSINE-SPECIFIC METHYLTRANSFERASE"/>
    <property type="match status" value="1"/>
</dbReference>
<dbReference type="PRINTS" id="PR00105">
    <property type="entry name" value="C5METTRFRASE"/>
</dbReference>
<dbReference type="Gene3D" id="3.40.50.150">
    <property type="entry name" value="Vaccinia Virus protein VP39"/>
    <property type="match status" value="1"/>
</dbReference>
<dbReference type="PROSITE" id="PS00095">
    <property type="entry name" value="C5_MTASE_2"/>
    <property type="match status" value="1"/>
</dbReference>
<comment type="similarity">
    <text evidence="7 8">Belongs to the class I-like SAM-binding methyltransferase superfamily. C5-methyltransferase family.</text>
</comment>
<evidence type="ECO:0000256" key="5">
    <source>
        <dbReference type="ARBA" id="ARBA00022747"/>
    </source>
</evidence>
<evidence type="ECO:0000256" key="8">
    <source>
        <dbReference type="RuleBase" id="RU000416"/>
    </source>
</evidence>
<name>A0ABN1HMW5_9SPHN</name>
<evidence type="ECO:0000256" key="1">
    <source>
        <dbReference type="ARBA" id="ARBA00011975"/>
    </source>
</evidence>
<dbReference type="PANTHER" id="PTHR10629:SF52">
    <property type="entry name" value="DNA (CYTOSINE-5)-METHYLTRANSFERASE 1"/>
    <property type="match status" value="1"/>
</dbReference>
<keyword evidence="5" id="KW-0680">Restriction system</keyword>
<dbReference type="InterPro" id="IPR001525">
    <property type="entry name" value="C5_MeTfrase"/>
</dbReference>
<dbReference type="GO" id="GO:0032259">
    <property type="term" value="P:methylation"/>
    <property type="evidence" value="ECO:0007669"/>
    <property type="project" value="UniProtKB-KW"/>
</dbReference>
<dbReference type="InterPro" id="IPR031303">
    <property type="entry name" value="C5_meth_CS"/>
</dbReference>
<proteinExistence type="inferred from homology"/>
<evidence type="ECO:0000313" key="9">
    <source>
        <dbReference type="EMBL" id="GAA0659736.1"/>
    </source>
</evidence>
<evidence type="ECO:0000256" key="3">
    <source>
        <dbReference type="ARBA" id="ARBA00022679"/>
    </source>
</evidence>
<accession>A0ABN1HMW5</accession>
<dbReference type="GO" id="GO:0008168">
    <property type="term" value="F:methyltransferase activity"/>
    <property type="evidence" value="ECO:0007669"/>
    <property type="project" value="UniProtKB-KW"/>
</dbReference>
<sequence length="386" mass="42794">MPARSRPIAIDLFCGAGGLSEGLDQAGFETRVGVDFDKNAIATFKLNHPKAAAVLGDVAEVTGDQLKRLAGSDDIDLIAGGPSCQGFSTHGKRIQDDPRNFLFKHFVRLVDEVRPKMFLMENVKGMLTYSKGEFRRQIDAAFREIGYVTDFTTVCAADFGVPQMRHRVLFIGTRLDDIKLSFPDATHGDSRPGLLPYVTLEEAIGDLPLMNGDYKREHWSYAHPPKSPFQIYARSGAKKRVTMHISSPLSGQAARLAKHIGPGQGLRAVPVEALPDRFKKMRTIKNGQLRRDCTTLYHRLSPTRPSYTITCYYRNVASGPFLHPYEDRSLSHREAARLMSFPDHYQFGGSNFTRQIGNAVPPLMGRAIGKHLIGLLTNRLGIALAA</sequence>
<dbReference type="InterPro" id="IPR050390">
    <property type="entry name" value="C5-Methyltransferase"/>
</dbReference>
<reference evidence="9 10" key="1">
    <citation type="journal article" date="2019" name="Int. J. Syst. Evol. Microbiol.">
        <title>The Global Catalogue of Microorganisms (GCM) 10K type strain sequencing project: providing services to taxonomists for standard genome sequencing and annotation.</title>
        <authorList>
            <consortium name="The Broad Institute Genomics Platform"/>
            <consortium name="The Broad Institute Genome Sequencing Center for Infectious Disease"/>
            <person name="Wu L."/>
            <person name="Ma J."/>
        </authorList>
    </citation>
    <scope>NUCLEOTIDE SEQUENCE [LARGE SCALE GENOMIC DNA]</scope>
    <source>
        <strain evidence="9 10">JCM 14603</strain>
    </source>
</reference>
<dbReference type="PROSITE" id="PS51679">
    <property type="entry name" value="SAM_MT_C5"/>
    <property type="match status" value="1"/>
</dbReference>
<keyword evidence="10" id="KW-1185">Reference proteome</keyword>
<protein>
    <recommendedName>
        <fullName evidence="1">DNA (cytosine-5-)-methyltransferase</fullName>
        <ecNumber evidence="1">2.1.1.37</ecNumber>
    </recommendedName>
</protein>
<keyword evidence="3 7" id="KW-0808">Transferase</keyword>
<organism evidence="9 10">
    <name type="scientific">Sphingomonas insulae</name>
    <dbReference type="NCBI Taxonomy" id="424800"/>
    <lineage>
        <taxon>Bacteria</taxon>
        <taxon>Pseudomonadati</taxon>
        <taxon>Pseudomonadota</taxon>
        <taxon>Alphaproteobacteria</taxon>
        <taxon>Sphingomonadales</taxon>
        <taxon>Sphingomonadaceae</taxon>
        <taxon>Sphingomonas</taxon>
    </lineage>
</organism>
<dbReference type="InterPro" id="IPR029063">
    <property type="entry name" value="SAM-dependent_MTases_sf"/>
</dbReference>
<dbReference type="Proteomes" id="UP001500238">
    <property type="component" value="Unassembled WGS sequence"/>
</dbReference>
<keyword evidence="4 7" id="KW-0949">S-adenosyl-L-methionine</keyword>
<dbReference type="Gene3D" id="3.90.120.10">
    <property type="entry name" value="DNA Methylase, subunit A, domain 2"/>
    <property type="match status" value="1"/>
</dbReference>
<dbReference type="Pfam" id="PF00145">
    <property type="entry name" value="DNA_methylase"/>
    <property type="match status" value="1"/>
</dbReference>
<gene>
    <name evidence="9" type="ORF">GCM10009102_05200</name>
</gene>
<evidence type="ECO:0000256" key="4">
    <source>
        <dbReference type="ARBA" id="ARBA00022691"/>
    </source>
</evidence>
<keyword evidence="2 7" id="KW-0489">Methyltransferase</keyword>
<dbReference type="SUPFAM" id="SSF53335">
    <property type="entry name" value="S-adenosyl-L-methionine-dependent methyltransferases"/>
    <property type="match status" value="1"/>
</dbReference>
<dbReference type="EC" id="2.1.1.37" evidence="1"/>
<evidence type="ECO:0000256" key="6">
    <source>
        <dbReference type="ARBA" id="ARBA00047422"/>
    </source>
</evidence>
<dbReference type="NCBIfam" id="TIGR00675">
    <property type="entry name" value="dcm"/>
    <property type="match status" value="1"/>
</dbReference>
<feature type="active site" evidence="7">
    <location>
        <position position="84"/>
    </location>
</feature>
<comment type="catalytic activity">
    <reaction evidence="6">
        <text>a 2'-deoxycytidine in DNA + S-adenosyl-L-methionine = a 5-methyl-2'-deoxycytidine in DNA + S-adenosyl-L-homocysteine + H(+)</text>
        <dbReference type="Rhea" id="RHEA:13681"/>
        <dbReference type="Rhea" id="RHEA-COMP:11369"/>
        <dbReference type="Rhea" id="RHEA-COMP:11370"/>
        <dbReference type="ChEBI" id="CHEBI:15378"/>
        <dbReference type="ChEBI" id="CHEBI:57856"/>
        <dbReference type="ChEBI" id="CHEBI:59789"/>
        <dbReference type="ChEBI" id="CHEBI:85452"/>
        <dbReference type="ChEBI" id="CHEBI:85454"/>
        <dbReference type="EC" id="2.1.1.37"/>
    </reaction>
</comment>